<feature type="region of interest" description="Disordered" evidence="8">
    <location>
        <begin position="1"/>
        <end position="22"/>
    </location>
</feature>
<reference evidence="9 10" key="1">
    <citation type="submission" date="2021-03" db="EMBL/GenBank/DDBJ databases">
        <title>Whole genome shotgun sequence of Actinoplanes toevensis NBRC 105298.</title>
        <authorList>
            <person name="Komaki H."/>
            <person name="Tamura T."/>
        </authorList>
    </citation>
    <scope>NUCLEOTIDE SEQUENCE [LARGE SCALE GENOMIC DNA]</scope>
    <source>
        <strain evidence="9 10">NBRC 105298</strain>
    </source>
</reference>
<organism evidence="9 10">
    <name type="scientific">Paractinoplanes toevensis</name>
    <dbReference type="NCBI Taxonomy" id="571911"/>
    <lineage>
        <taxon>Bacteria</taxon>
        <taxon>Bacillati</taxon>
        <taxon>Actinomycetota</taxon>
        <taxon>Actinomycetes</taxon>
        <taxon>Micromonosporales</taxon>
        <taxon>Micromonosporaceae</taxon>
        <taxon>Paractinoplanes</taxon>
    </lineage>
</organism>
<dbReference type="InterPro" id="IPR017985">
    <property type="entry name" value="MeTrfase_CN4_CS"/>
</dbReference>
<dbReference type="EC" id="2.1.1.113" evidence="2"/>
<evidence type="ECO:0000256" key="2">
    <source>
        <dbReference type="ARBA" id="ARBA00012185"/>
    </source>
</evidence>
<dbReference type="Gene3D" id="3.40.50.150">
    <property type="entry name" value="Vaccinia Virus protein VP39"/>
    <property type="match status" value="1"/>
</dbReference>
<comment type="catalytic activity">
    <reaction evidence="7">
        <text>a 2'-deoxycytidine in DNA + S-adenosyl-L-methionine = an N(4)-methyl-2'-deoxycytidine in DNA + S-adenosyl-L-homocysteine + H(+)</text>
        <dbReference type="Rhea" id="RHEA:16857"/>
        <dbReference type="Rhea" id="RHEA-COMP:11369"/>
        <dbReference type="Rhea" id="RHEA-COMP:13674"/>
        <dbReference type="ChEBI" id="CHEBI:15378"/>
        <dbReference type="ChEBI" id="CHEBI:57856"/>
        <dbReference type="ChEBI" id="CHEBI:59789"/>
        <dbReference type="ChEBI" id="CHEBI:85452"/>
        <dbReference type="ChEBI" id="CHEBI:137933"/>
        <dbReference type="EC" id="2.1.1.113"/>
    </reaction>
</comment>
<comment type="caution">
    <text evidence="9">The sequence shown here is derived from an EMBL/GenBank/DDBJ whole genome shotgun (WGS) entry which is preliminary data.</text>
</comment>
<keyword evidence="6" id="KW-0680">Restriction system</keyword>
<keyword evidence="5" id="KW-0949">S-adenosyl-L-methionine</keyword>
<dbReference type="SUPFAM" id="SSF53335">
    <property type="entry name" value="S-adenosyl-L-methionine-dependent methyltransferases"/>
    <property type="match status" value="1"/>
</dbReference>
<evidence type="ECO:0000313" key="9">
    <source>
        <dbReference type="EMBL" id="GIM90145.1"/>
    </source>
</evidence>
<dbReference type="GO" id="GO:0009307">
    <property type="term" value="P:DNA restriction-modification system"/>
    <property type="evidence" value="ECO:0007669"/>
    <property type="project" value="UniProtKB-KW"/>
</dbReference>
<name>A0A919T940_9ACTN</name>
<dbReference type="GO" id="GO:0003677">
    <property type="term" value="F:DNA binding"/>
    <property type="evidence" value="ECO:0007669"/>
    <property type="project" value="InterPro"/>
</dbReference>
<keyword evidence="4" id="KW-0808">Transferase</keyword>
<sequence length="58" mass="6060">MTTNQNGPAASPEDGPLLYSRNGPVSLHLGDAREVLAAMPDGSVDCVVTSPPFWGLLH</sequence>
<evidence type="ECO:0000313" key="10">
    <source>
        <dbReference type="Proteomes" id="UP000677082"/>
    </source>
</evidence>
<evidence type="ECO:0000256" key="1">
    <source>
        <dbReference type="ARBA" id="ARBA00010203"/>
    </source>
</evidence>
<evidence type="ECO:0000256" key="8">
    <source>
        <dbReference type="SAM" id="MobiDB-lite"/>
    </source>
</evidence>
<keyword evidence="10" id="KW-1185">Reference proteome</keyword>
<evidence type="ECO:0000256" key="7">
    <source>
        <dbReference type="ARBA" id="ARBA00049120"/>
    </source>
</evidence>
<dbReference type="Proteomes" id="UP000677082">
    <property type="component" value="Unassembled WGS sequence"/>
</dbReference>
<dbReference type="EMBL" id="BOQN01000023">
    <property type="protein sequence ID" value="GIM90145.1"/>
    <property type="molecule type" value="Genomic_DNA"/>
</dbReference>
<dbReference type="AlphaFoldDB" id="A0A919T940"/>
<comment type="similarity">
    <text evidence="1">Belongs to the N(4)/N(6)-methyltransferase family. N(4) subfamily.</text>
</comment>
<evidence type="ECO:0000256" key="5">
    <source>
        <dbReference type="ARBA" id="ARBA00022691"/>
    </source>
</evidence>
<evidence type="ECO:0000256" key="6">
    <source>
        <dbReference type="ARBA" id="ARBA00022747"/>
    </source>
</evidence>
<evidence type="ECO:0000256" key="4">
    <source>
        <dbReference type="ARBA" id="ARBA00022679"/>
    </source>
</evidence>
<gene>
    <name evidence="9" type="ORF">Ato02nite_019380</name>
</gene>
<dbReference type="InterPro" id="IPR029063">
    <property type="entry name" value="SAM-dependent_MTases_sf"/>
</dbReference>
<dbReference type="PROSITE" id="PS00093">
    <property type="entry name" value="N4_MTASE"/>
    <property type="match status" value="1"/>
</dbReference>
<keyword evidence="3" id="KW-0489">Methyltransferase</keyword>
<dbReference type="RefSeq" id="WP_213006084.1">
    <property type="nucleotide sequence ID" value="NZ_BOQN01000023.1"/>
</dbReference>
<dbReference type="GO" id="GO:0015667">
    <property type="term" value="F:site-specific DNA-methyltransferase (cytosine-N4-specific) activity"/>
    <property type="evidence" value="ECO:0007669"/>
    <property type="project" value="UniProtKB-EC"/>
</dbReference>
<proteinExistence type="inferred from homology"/>
<accession>A0A919T940</accession>
<evidence type="ECO:0000256" key="3">
    <source>
        <dbReference type="ARBA" id="ARBA00022603"/>
    </source>
</evidence>
<protein>
    <recommendedName>
        <fullName evidence="2">site-specific DNA-methyltransferase (cytosine-N(4)-specific)</fullName>
        <ecNumber evidence="2">2.1.1.113</ecNumber>
    </recommendedName>
</protein>
<dbReference type="GO" id="GO:0032259">
    <property type="term" value="P:methylation"/>
    <property type="evidence" value="ECO:0007669"/>
    <property type="project" value="UniProtKB-KW"/>
</dbReference>